<comment type="caution">
    <text evidence="1">The sequence shown here is derived from an EMBL/GenBank/DDBJ whole genome shotgun (WGS) entry which is preliminary data.</text>
</comment>
<dbReference type="OrthoDB" id="1582958at2759"/>
<keyword evidence="2" id="KW-1185">Reference proteome</keyword>
<name>A0A1Q3DHS2_CEPFO</name>
<reference evidence="2" key="1">
    <citation type="submission" date="2016-04" db="EMBL/GenBank/DDBJ databases">
        <title>Cephalotus genome sequencing.</title>
        <authorList>
            <person name="Fukushima K."/>
            <person name="Hasebe M."/>
            <person name="Fang X."/>
        </authorList>
    </citation>
    <scope>NUCLEOTIDE SEQUENCE [LARGE SCALE GENOMIC DNA]</scope>
    <source>
        <strain evidence="2">cv. St1</strain>
    </source>
</reference>
<proteinExistence type="predicted"/>
<dbReference type="AlphaFoldDB" id="A0A1Q3DHS2"/>
<dbReference type="Proteomes" id="UP000187406">
    <property type="component" value="Unassembled WGS sequence"/>
</dbReference>
<dbReference type="SUPFAM" id="SSF55979">
    <property type="entry name" value="DNA clamp"/>
    <property type="match status" value="1"/>
</dbReference>
<protein>
    <submittedName>
        <fullName evidence="1">Uncharacterized protein</fullName>
    </submittedName>
</protein>
<dbReference type="InParanoid" id="A0A1Q3DHS2"/>
<sequence>MMQLVVVEGKDLVIDPVTVIVTDTQVRFASSHKEIVLSKEERECIIWDAEDSYFVQLLYNIPVMTSFLGASRQTDRVWLLLSDTSPAMLNFPNTLGHIKYYFVSE</sequence>
<dbReference type="Gene3D" id="3.70.10.10">
    <property type="match status" value="1"/>
</dbReference>
<gene>
    <name evidence="1" type="ORF">CFOL_v3_35418</name>
</gene>
<dbReference type="InterPro" id="IPR046938">
    <property type="entry name" value="DNA_clamp_sf"/>
</dbReference>
<evidence type="ECO:0000313" key="1">
    <source>
        <dbReference type="EMBL" id="GAV92034.1"/>
    </source>
</evidence>
<organism evidence="1 2">
    <name type="scientific">Cephalotus follicularis</name>
    <name type="common">Albany pitcher plant</name>
    <dbReference type="NCBI Taxonomy" id="3775"/>
    <lineage>
        <taxon>Eukaryota</taxon>
        <taxon>Viridiplantae</taxon>
        <taxon>Streptophyta</taxon>
        <taxon>Embryophyta</taxon>
        <taxon>Tracheophyta</taxon>
        <taxon>Spermatophyta</taxon>
        <taxon>Magnoliopsida</taxon>
        <taxon>eudicotyledons</taxon>
        <taxon>Gunneridae</taxon>
        <taxon>Pentapetalae</taxon>
        <taxon>rosids</taxon>
        <taxon>fabids</taxon>
        <taxon>Oxalidales</taxon>
        <taxon>Cephalotaceae</taxon>
        <taxon>Cephalotus</taxon>
    </lineage>
</organism>
<accession>A0A1Q3DHS2</accession>
<evidence type="ECO:0000313" key="2">
    <source>
        <dbReference type="Proteomes" id="UP000187406"/>
    </source>
</evidence>
<dbReference type="EMBL" id="BDDD01008626">
    <property type="protein sequence ID" value="GAV92034.1"/>
    <property type="molecule type" value="Genomic_DNA"/>
</dbReference>